<dbReference type="PANTHER" id="PTHR44006:SF1">
    <property type="entry name" value="U5 SMALL NUCLEAR RIBONUCLEOPROTEIN 40 KDA PROTEIN"/>
    <property type="match status" value="1"/>
</dbReference>
<dbReference type="InterPro" id="IPR001680">
    <property type="entry name" value="WD40_rpt"/>
</dbReference>
<gene>
    <name evidence="3" type="ORF">LCGC14_0865540</name>
</gene>
<dbReference type="Pfam" id="PF00400">
    <property type="entry name" value="WD40"/>
    <property type="match status" value="1"/>
</dbReference>
<dbReference type="PROSITE" id="PS50294">
    <property type="entry name" value="WD_REPEATS_REGION"/>
    <property type="match status" value="1"/>
</dbReference>
<organism evidence="3">
    <name type="scientific">marine sediment metagenome</name>
    <dbReference type="NCBI Taxonomy" id="412755"/>
    <lineage>
        <taxon>unclassified sequences</taxon>
        <taxon>metagenomes</taxon>
        <taxon>ecological metagenomes</taxon>
    </lineage>
</organism>
<dbReference type="EMBL" id="LAZR01002645">
    <property type="protein sequence ID" value="KKN27352.1"/>
    <property type="molecule type" value="Genomic_DNA"/>
</dbReference>
<dbReference type="Gene3D" id="2.130.10.10">
    <property type="entry name" value="YVTN repeat-like/Quinoprotein amine dehydrogenase"/>
    <property type="match status" value="2"/>
</dbReference>
<keyword evidence="1" id="KW-0853">WD repeat</keyword>
<dbReference type="GO" id="GO:0071013">
    <property type="term" value="C:catalytic step 2 spliceosome"/>
    <property type="evidence" value="ECO:0007669"/>
    <property type="project" value="TreeGrafter"/>
</dbReference>
<dbReference type="PROSITE" id="PS50082">
    <property type="entry name" value="WD_REPEATS_2"/>
    <property type="match status" value="2"/>
</dbReference>
<dbReference type="PROSITE" id="PS00678">
    <property type="entry name" value="WD_REPEATS_1"/>
    <property type="match status" value="1"/>
</dbReference>
<keyword evidence="2" id="KW-0677">Repeat</keyword>
<dbReference type="PANTHER" id="PTHR44006">
    <property type="entry name" value="U5 SMALL NUCLEAR RIBONUCLEOPROTEIN 40 KDA PROTEIN"/>
    <property type="match status" value="1"/>
</dbReference>
<dbReference type="InterPro" id="IPR011047">
    <property type="entry name" value="Quinoprotein_ADH-like_sf"/>
</dbReference>
<evidence type="ECO:0000313" key="3">
    <source>
        <dbReference type="EMBL" id="KKN27352.1"/>
    </source>
</evidence>
<evidence type="ECO:0000256" key="1">
    <source>
        <dbReference type="ARBA" id="ARBA00022574"/>
    </source>
</evidence>
<dbReference type="PROSITE" id="PS51257">
    <property type="entry name" value="PROKAR_LIPOPROTEIN"/>
    <property type="match status" value="1"/>
</dbReference>
<sequence>MSIFRTFLIVFSCFLAIACTDKKQHAVASYEHAAQGAFSSTLSNDGKYSLISSINHGVALWDNQQQVLKYQWFQQQDQDSLVYAVAIAFDNSVAVTAEKTTFAVWDIATGKNKGYYKIQKASIRDIAISNQGRSVLYGRSDGVVVFVNLETGRRIEFLGHQDKVNTVDLSPNGRFALSGSNDYVAYFWDTRTGQVIHRFNHPTRVTQVTLDPQGRYAFTADSMAQANVWKLTTGDLVSKLKYIARQKIFTAVRFNEQGTLLATGSPNKRVDLWQIPSGEKIQTWQVTPREGSKPKSAVVLDVTFTDNGKSLLTESSSGIAERFIIRENNEHN</sequence>
<dbReference type="SMART" id="SM00320">
    <property type="entry name" value="WD40"/>
    <property type="match status" value="5"/>
</dbReference>
<evidence type="ECO:0000256" key="2">
    <source>
        <dbReference type="ARBA" id="ARBA00022737"/>
    </source>
</evidence>
<reference evidence="3" key="1">
    <citation type="journal article" date="2015" name="Nature">
        <title>Complex archaea that bridge the gap between prokaryotes and eukaryotes.</title>
        <authorList>
            <person name="Spang A."/>
            <person name="Saw J.H."/>
            <person name="Jorgensen S.L."/>
            <person name="Zaremba-Niedzwiedzka K."/>
            <person name="Martijn J."/>
            <person name="Lind A.E."/>
            <person name="van Eijk R."/>
            <person name="Schleper C."/>
            <person name="Guy L."/>
            <person name="Ettema T.J."/>
        </authorList>
    </citation>
    <scope>NUCLEOTIDE SEQUENCE</scope>
</reference>
<proteinExistence type="predicted"/>
<comment type="caution">
    <text evidence="3">The sequence shown here is derived from an EMBL/GenBank/DDBJ whole genome shotgun (WGS) entry which is preliminary data.</text>
</comment>
<accession>A0A0F9PRN8</accession>
<dbReference type="InterPro" id="IPR015943">
    <property type="entry name" value="WD40/YVTN_repeat-like_dom_sf"/>
</dbReference>
<dbReference type="GO" id="GO:0003723">
    <property type="term" value="F:RNA binding"/>
    <property type="evidence" value="ECO:0007669"/>
    <property type="project" value="TreeGrafter"/>
</dbReference>
<name>A0A0F9PRN8_9ZZZZ</name>
<dbReference type="AlphaFoldDB" id="A0A0F9PRN8"/>
<protein>
    <submittedName>
        <fullName evidence="3">Uncharacterized protein</fullName>
    </submittedName>
</protein>
<dbReference type="InterPro" id="IPR052234">
    <property type="entry name" value="U5_snRNP_Component"/>
</dbReference>
<dbReference type="InterPro" id="IPR019775">
    <property type="entry name" value="WD40_repeat_CS"/>
</dbReference>
<dbReference type="SUPFAM" id="SSF50998">
    <property type="entry name" value="Quinoprotein alcohol dehydrogenase-like"/>
    <property type="match status" value="1"/>
</dbReference>